<dbReference type="GeneID" id="77675017"/>
<dbReference type="Proteomes" id="UP000054524">
    <property type="component" value="Unassembled WGS sequence"/>
</dbReference>
<reference evidence="2 3" key="1">
    <citation type="journal article" date="2014" name="Genome Announc.">
        <title>Genome Sequence of the Microsporidian Species Nematocida sp1 Strain ERTm6 (ATCC PRA-372).</title>
        <authorList>
            <person name="Bakowski M.A."/>
            <person name="Priest M."/>
            <person name="Young S."/>
            <person name="Cuomo C.A."/>
            <person name="Troemel E.R."/>
        </authorList>
    </citation>
    <scope>NUCLEOTIDE SEQUENCE [LARGE SCALE GENOMIC DNA]</scope>
    <source>
        <strain evidence="2 3">ERTm6</strain>
    </source>
</reference>
<dbReference type="RefSeq" id="XP_052905529.1">
    <property type="nucleotide sequence ID" value="XM_053047704.1"/>
</dbReference>
<dbReference type="AlphaFoldDB" id="A0A086J4A6"/>
<organism evidence="2 3">
    <name type="scientific">Nematocida ausubeli (strain ATCC PRA-371 / ERTm2)</name>
    <name type="common">Nematode killer fungus</name>
    <dbReference type="NCBI Taxonomy" id="1913371"/>
    <lineage>
        <taxon>Eukaryota</taxon>
        <taxon>Fungi</taxon>
        <taxon>Fungi incertae sedis</taxon>
        <taxon>Microsporidia</taxon>
        <taxon>Nematocida</taxon>
    </lineage>
</organism>
<evidence type="ECO:0000256" key="1">
    <source>
        <dbReference type="SAM" id="SignalP"/>
    </source>
</evidence>
<keyword evidence="3" id="KW-1185">Reference proteome</keyword>
<sequence length="175" mass="20328">MKSAFRSLAIIISISLLGYFELSNAAENHMEECIEESIEEYKEVICQYTDSRIDAMHACIADIMKSYKQMQTSNLCSKIPDPIKTSFDLLEMFYESPTCEIKQILREMRSTLCEMENIIETSEIEEICIDKIKYAHSVIRTIGEDISELIQFYIILDININRMQEFIMQGSLGYK</sequence>
<feature type="signal peptide" evidence="1">
    <location>
        <begin position="1"/>
        <end position="25"/>
    </location>
</feature>
<evidence type="ECO:0008006" key="4">
    <source>
        <dbReference type="Google" id="ProtNLM"/>
    </source>
</evidence>
<keyword evidence="1" id="KW-0732">Signal</keyword>
<gene>
    <name evidence="2" type="ORF">NESG_00044</name>
</gene>
<feature type="chain" id="PRO_5001807848" description="Secreted protein" evidence="1">
    <location>
        <begin position="26"/>
        <end position="175"/>
    </location>
</feature>
<dbReference type="EMBL" id="AKIJ01000001">
    <property type="protein sequence ID" value="KFG26974.1"/>
    <property type="molecule type" value="Genomic_DNA"/>
</dbReference>
<comment type="caution">
    <text evidence="2">The sequence shown here is derived from an EMBL/GenBank/DDBJ whole genome shotgun (WGS) entry which is preliminary data.</text>
</comment>
<proteinExistence type="predicted"/>
<accession>A0A086J4A6</accession>
<dbReference type="OrthoDB" id="2190064at2759"/>
<name>A0A086J4A6_NEMA1</name>
<dbReference type="HOGENOM" id="CLU_1548021_0_0_1"/>
<evidence type="ECO:0000313" key="2">
    <source>
        <dbReference type="EMBL" id="KFG26974.1"/>
    </source>
</evidence>
<protein>
    <recommendedName>
        <fullName evidence="4">Secreted protein</fullName>
    </recommendedName>
</protein>
<evidence type="ECO:0000313" key="3">
    <source>
        <dbReference type="Proteomes" id="UP000054524"/>
    </source>
</evidence>